<feature type="binding site" evidence="10">
    <location>
        <position position="256"/>
    </location>
    <ligand>
        <name>L-methionine</name>
        <dbReference type="ChEBI" id="CHEBI:57844"/>
        <note>ligand shared between two neighboring subunits</note>
    </ligand>
</feature>
<dbReference type="Gene3D" id="3.30.300.10">
    <property type="match status" value="3"/>
</dbReference>
<evidence type="ECO:0000259" key="14">
    <source>
        <dbReference type="Pfam" id="PF02772"/>
    </source>
</evidence>
<dbReference type="Pfam" id="PF00438">
    <property type="entry name" value="S-AdoMet_synt_N"/>
    <property type="match status" value="1"/>
</dbReference>
<feature type="binding site" evidence="10">
    <location>
        <position position="279"/>
    </location>
    <ligand>
        <name>ATP</name>
        <dbReference type="ChEBI" id="CHEBI:30616"/>
        <note>ligand shared between two neighboring subunits</note>
    </ligand>
</feature>
<organism evidence="16 17">
    <name type="scientific">Mycoplasmopsis bovis</name>
    <name type="common">Mycoplasma bovis</name>
    <dbReference type="NCBI Taxonomy" id="28903"/>
    <lineage>
        <taxon>Bacteria</taxon>
        <taxon>Bacillati</taxon>
        <taxon>Mycoplasmatota</taxon>
        <taxon>Mycoplasmoidales</taxon>
        <taxon>Metamycoplasmataceae</taxon>
        <taxon>Mycoplasmopsis</taxon>
    </lineage>
</organism>
<evidence type="ECO:0000256" key="1">
    <source>
        <dbReference type="ARBA" id="ARBA00005224"/>
    </source>
</evidence>
<dbReference type="PANTHER" id="PTHR11964">
    <property type="entry name" value="S-ADENOSYLMETHIONINE SYNTHETASE"/>
    <property type="match status" value="1"/>
</dbReference>
<evidence type="ECO:0000256" key="8">
    <source>
        <dbReference type="ARBA" id="ARBA00022842"/>
    </source>
</evidence>
<dbReference type="InterPro" id="IPR022636">
    <property type="entry name" value="S-AdoMet_synthetase_sfam"/>
</dbReference>
<feature type="binding site" evidence="10">
    <location>
        <position position="41"/>
    </location>
    <ligand>
        <name>Mg(2+)</name>
        <dbReference type="ChEBI" id="CHEBI:18420"/>
    </ligand>
</feature>
<dbReference type="PROSITE" id="PS00376">
    <property type="entry name" value="ADOMET_SYNTHASE_1"/>
    <property type="match status" value="1"/>
</dbReference>
<evidence type="ECO:0000256" key="2">
    <source>
        <dbReference type="ARBA" id="ARBA00009685"/>
    </source>
</evidence>
<dbReference type="EC" id="2.5.1.6" evidence="10"/>
<gene>
    <name evidence="10" type="primary">metK</name>
    <name evidence="16" type="ORF">BC94_0588</name>
</gene>
<feature type="binding site" evidence="10">
    <location>
        <position position="67"/>
    </location>
    <ligand>
        <name>K(+)</name>
        <dbReference type="ChEBI" id="CHEBI:29103"/>
    </ligand>
</feature>
<keyword evidence="6 10" id="KW-0547">Nucleotide-binding</keyword>
<feature type="region of interest" description="Flexible loop" evidence="10">
    <location>
        <begin position="118"/>
        <end position="128"/>
    </location>
</feature>
<feature type="domain" description="S-adenosylmethionine synthetase central" evidence="14">
    <location>
        <begin position="132"/>
        <end position="248"/>
    </location>
</feature>
<evidence type="ECO:0000256" key="9">
    <source>
        <dbReference type="ARBA" id="ARBA00022958"/>
    </source>
</evidence>
<evidence type="ECO:0000256" key="7">
    <source>
        <dbReference type="ARBA" id="ARBA00022840"/>
    </source>
</evidence>
<dbReference type="EMBL" id="CP007590">
    <property type="protein sequence ID" value="AMW25846.1"/>
    <property type="molecule type" value="Genomic_DNA"/>
</dbReference>
<evidence type="ECO:0000256" key="6">
    <source>
        <dbReference type="ARBA" id="ARBA00022741"/>
    </source>
</evidence>
<reference evidence="16 17" key="1">
    <citation type="submission" date="2014-04" db="EMBL/GenBank/DDBJ databases">
        <title>Complete genome sequence of Mycoplasma bovis attenuated strain P150.</title>
        <authorList>
            <person name="Qi J."/>
            <person name="Guo A."/>
        </authorList>
    </citation>
    <scope>NUCLEOTIDE SEQUENCE [LARGE SCALE GENOMIC DNA]</scope>
    <source>
        <strain evidence="16 17">HB0801-P150</strain>
    </source>
</reference>
<dbReference type="InterPro" id="IPR002133">
    <property type="entry name" value="S-AdoMet_synthetase"/>
</dbReference>
<feature type="binding site" evidence="10">
    <location>
        <position position="256"/>
    </location>
    <ligand>
        <name>ATP</name>
        <dbReference type="ChEBI" id="CHEBI:30616"/>
        <note>ligand shared between two neighboring subunits</note>
    </ligand>
</feature>
<comment type="pathway">
    <text evidence="1 10">Amino-acid biosynthesis; S-adenosyl-L-methionine biosynthesis; S-adenosyl-L-methionine from L-methionine: step 1/1.</text>
</comment>
<dbReference type="GO" id="GO:0006556">
    <property type="term" value="P:S-adenosylmethionine biosynthetic process"/>
    <property type="evidence" value="ECO:0007669"/>
    <property type="project" value="UniProtKB-UniRule"/>
</dbReference>
<evidence type="ECO:0000256" key="11">
    <source>
        <dbReference type="RuleBase" id="RU000542"/>
    </source>
</evidence>
<keyword evidence="8 10" id="KW-0460">Magnesium</keyword>
<feature type="binding site" description="in other chain" evidence="10">
    <location>
        <position position="287"/>
    </location>
    <ligand>
        <name>L-methionine</name>
        <dbReference type="ChEBI" id="CHEBI:57844"/>
        <note>ligand shared between two neighboring subunits</note>
    </ligand>
</feature>
<comment type="function">
    <text evidence="10">Catalyzes the formation of S-adenosylmethionine (AdoMet) from methionine and ATP. The overall synthetic reaction is composed of two sequential steps, AdoMet formation and the subsequent tripolyphosphate hydrolysis which occurs prior to release of AdoMet from the enzyme.</text>
</comment>
<keyword evidence="3 10" id="KW-0554">One-carbon metabolism</keyword>
<feature type="binding site" description="in other chain" evidence="10">
    <location>
        <begin position="182"/>
        <end position="184"/>
    </location>
    <ligand>
        <name>ATP</name>
        <dbReference type="ChEBI" id="CHEBI:30616"/>
        <note>ligand shared between two neighboring subunits</note>
    </ligand>
</feature>
<dbReference type="InterPro" id="IPR022630">
    <property type="entry name" value="S-AdoMet_synt_C"/>
</dbReference>
<comment type="cofactor">
    <cofactor evidence="10">
        <name>K(+)</name>
        <dbReference type="ChEBI" id="CHEBI:29103"/>
    </cofactor>
    <text evidence="10">Binds 1 potassium ion per subunit.</text>
</comment>
<dbReference type="Pfam" id="PF02773">
    <property type="entry name" value="S-AdoMet_synt_C"/>
    <property type="match status" value="1"/>
</dbReference>
<comment type="cofactor">
    <cofactor evidence="10">
        <name>Mg(2+)</name>
        <dbReference type="ChEBI" id="CHEBI:18420"/>
    </cofactor>
    <text evidence="10">Binds 2 divalent ions per subunit.</text>
</comment>
<evidence type="ECO:0000256" key="10">
    <source>
        <dbReference type="HAMAP-Rule" id="MF_00086"/>
    </source>
</evidence>
<feature type="domain" description="S-adenosylmethionine synthetase C-terminal" evidence="15">
    <location>
        <begin position="250"/>
        <end position="389"/>
    </location>
</feature>
<feature type="binding site" description="in other chain" evidence="10">
    <location>
        <position position="39"/>
    </location>
    <ligand>
        <name>ATP</name>
        <dbReference type="ChEBI" id="CHEBI:30616"/>
        <note>ligand shared between two neighboring subunits</note>
    </ligand>
</feature>
<keyword evidence="7 10" id="KW-0067">ATP-binding</keyword>
<evidence type="ECO:0000256" key="5">
    <source>
        <dbReference type="ARBA" id="ARBA00022723"/>
    </source>
</evidence>
<dbReference type="GO" id="GO:0006730">
    <property type="term" value="P:one-carbon metabolic process"/>
    <property type="evidence" value="ECO:0007669"/>
    <property type="project" value="UniProtKB-KW"/>
</dbReference>
<sequence>MQQYNFYSQPICTNNRREFYFMTKNRKILFTSESVGLGHPDKICDQISDAVIDEFIKIDPYSRLAIETVASGNQIYITGEIASNATVDIKKVALETIFNIDNDYQINIPEVILNIKKQSDDIAQGVLLDDDEIGAGDQGIMFGYATNETPEYMPLAITLAHRIVQKASELIKLGEFKHAKSDMKSQVTLDFSENKTKVETVLFSCQHDEKFDENTFKTTIIEKIIYPIMDEYKLNKPNRILINPTGRFVIGGIVGDAGLTGRKIIVDTYGGTAHHGGGAFSGKDATKVDRSAAYACRWIAKNLVAAGVADKLEIQVSYAIGVAEPVSIYVDSFGTNKVPNGLIVDAINSIFDLRPRAIIHELELRSPIYKKTACFGHFGRKDVLFPWEKLDKVSEIKAYFGLK</sequence>
<dbReference type="InterPro" id="IPR022628">
    <property type="entry name" value="S-AdoMet_synt_N"/>
</dbReference>
<dbReference type="HAMAP" id="MF_00086">
    <property type="entry name" value="S_AdoMet_synth1"/>
    <property type="match status" value="1"/>
</dbReference>
<name>A0A8D4DA61_MYCBV</name>
<dbReference type="InterPro" id="IPR022631">
    <property type="entry name" value="ADOMET_SYNTHASE_CS"/>
</dbReference>
<dbReference type="GO" id="GO:0004478">
    <property type="term" value="F:methionine adenosyltransferase activity"/>
    <property type="evidence" value="ECO:0007669"/>
    <property type="project" value="UniProtKB-UniRule"/>
</dbReference>
<dbReference type="PROSITE" id="PS00377">
    <property type="entry name" value="ADOMET_SYNTHASE_2"/>
    <property type="match status" value="1"/>
</dbReference>
<keyword evidence="9 10" id="KW-0630">Potassium</keyword>
<feature type="binding site" evidence="10">
    <location>
        <position position="283"/>
    </location>
    <ligand>
        <name>ATP</name>
        <dbReference type="ChEBI" id="CHEBI:30616"/>
        <note>ligand shared between two neighboring subunits</note>
    </ligand>
</feature>
<comment type="similarity">
    <text evidence="2 10 12">Belongs to the AdoMet synthase family.</text>
</comment>
<evidence type="ECO:0000256" key="3">
    <source>
        <dbReference type="ARBA" id="ARBA00022563"/>
    </source>
</evidence>
<comment type="catalytic activity">
    <reaction evidence="10">
        <text>L-methionine + ATP + H2O = S-adenosyl-L-methionine + phosphate + diphosphate</text>
        <dbReference type="Rhea" id="RHEA:21080"/>
        <dbReference type="ChEBI" id="CHEBI:15377"/>
        <dbReference type="ChEBI" id="CHEBI:30616"/>
        <dbReference type="ChEBI" id="CHEBI:33019"/>
        <dbReference type="ChEBI" id="CHEBI:43474"/>
        <dbReference type="ChEBI" id="CHEBI:57844"/>
        <dbReference type="ChEBI" id="CHEBI:59789"/>
        <dbReference type="EC" id="2.5.1.6"/>
    </reaction>
</comment>
<comment type="subunit">
    <text evidence="10">Homotetramer; dimer of dimers.</text>
</comment>
<comment type="subcellular location">
    <subcellularLocation>
        <location evidence="10 11">Cytoplasm</location>
    </subcellularLocation>
</comment>
<evidence type="ECO:0000313" key="17">
    <source>
        <dbReference type="Proteomes" id="UP000076372"/>
    </source>
</evidence>
<evidence type="ECO:0000256" key="12">
    <source>
        <dbReference type="RuleBase" id="RU004462"/>
    </source>
</evidence>
<evidence type="ECO:0000256" key="4">
    <source>
        <dbReference type="ARBA" id="ARBA00022679"/>
    </source>
</evidence>
<evidence type="ECO:0000259" key="15">
    <source>
        <dbReference type="Pfam" id="PF02773"/>
    </source>
</evidence>
<dbReference type="CDD" id="cd18079">
    <property type="entry name" value="S-AdoMet_synt"/>
    <property type="match status" value="1"/>
</dbReference>
<dbReference type="NCBIfam" id="TIGR01034">
    <property type="entry name" value="metK"/>
    <property type="match status" value="1"/>
</dbReference>
<keyword evidence="4 10" id="KW-0808">Transferase</keyword>
<dbReference type="SUPFAM" id="SSF55973">
    <property type="entry name" value="S-adenosylmethionine synthetase"/>
    <property type="match status" value="3"/>
</dbReference>
<evidence type="ECO:0000313" key="16">
    <source>
        <dbReference type="EMBL" id="AMW25846.1"/>
    </source>
</evidence>
<dbReference type="GO" id="GO:0005737">
    <property type="term" value="C:cytoplasm"/>
    <property type="evidence" value="ECO:0007669"/>
    <property type="project" value="UniProtKB-SubCell"/>
</dbReference>
<feature type="binding site" description="in other chain" evidence="10">
    <location>
        <begin position="262"/>
        <end position="263"/>
    </location>
    <ligand>
        <name>ATP</name>
        <dbReference type="ChEBI" id="CHEBI:30616"/>
        <note>ligand shared between two neighboring subunits</note>
    </ligand>
</feature>
<dbReference type="GO" id="GO:0000287">
    <property type="term" value="F:magnesium ion binding"/>
    <property type="evidence" value="ECO:0007669"/>
    <property type="project" value="UniProtKB-UniRule"/>
</dbReference>
<dbReference type="InterPro" id="IPR022629">
    <property type="entry name" value="S-AdoMet_synt_central"/>
</dbReference>
<proteinExistence type="inferred from homology"/>
<keyword evidence="5 10" id="KW-0479">Metal-binding</keyword>
<feature type="domain" description="S-adenosylmethionine synthetase N-terminal" evidence="13">
    <location>
        <begin position="28"/>
        <end position="119"/>
    </location>
</feature>
<dbReference type="GO" id="GO:0005524">
    <property type="term" value="F:ATP binding"/>
    <property type="evidence" value="ECO:0007669"/>
    <property type="project" value="UniProtKB-UniRule"/>
</dbReference>
<dbReference type="PIRSF" id="PIRSF000497">
    <property type="entry name" value="MAT"/>
    <property type="match status" value="1"/>
</dbReference>
<feature type="binding site" description="in other chain" evidence="10">
    <location>
        <begin position="247"/>
        <end position="248"/>
    </location>
    <ligand>
        <name>ATP</name>
        <dbReference type="ChEBI" id="CHEBI:30616"/>
        <note>ligand shared between two neighboring subunits</note>
    </ligand>
</feature>
<dbReference type="Proteomes" id="UP000076372">
    <property type="component" value="Chromosome"/>
</dbReference>
<dbReference type="FunFam" id="3.30.300.10:FF:000003">
    <property type="entry name" value="S-adenosylmethionine synthase"/>
    <property type="match status" value="1"/>
</dbReference>
<accession>A0A8D4DA61</accession>
<evidence type="ECO:0000259" key="13">
    <source>
        <dbReference type="Pfam" id="PF00438"/>
    </source>
</evidence>
<dbReference type="UniPathway" id="UPA00315">
    <property type="reaction ID" value="UER00080"/>
</dbReference>
<feature type="binding site" description="in other chain" evidence="10">
    <location>
        <position position="118"/>
    </location>
    <ligand>
        <name>L-methionine</name>
        <dbReference type="ChEBI" id="CHEBI:57844"/>
        <note>ligand shared between two neighboring subunits</note>
    </ligand>
</feature>
<dbReference type="AlphaFoldDB" id="A0A8D4DA61"/>
<protein>
    <recommendedName>
        <fullName evidence="10">S-adenosylmethionine synthase</fullName>
        <shortName evidence="10">AdoMet synthase</shortName>
        <ecNumber evidence="10">2.5.1.6</ecNumber>
    </recommendedName>
    <alternativeName>
        <fullName evidence="10">MAT</fullName>
    </alternativeName>
    <alternativeName>
        <fullName evidence="10">Methionine adenosyltransferase</fullName>
    </alternativeName>
</protein>
<keyword evidence="10" id="KW-0963">Cytoplasm</keyword>
<dbReference type="Pfam" id="PF02772">
    <property type="entry name" value="S-AdoMet_synt_M"/>
    <property type="match status" value="1"/>
</dbReference>
<feature type="binding site" description="in other chain" evidence="10">
    <location>
        <position position="80"/>
    </location>
    <ligand>
        <name>L-methionine</name>
        <dbReference type="ChEBI" id="CHEBI:57844"/>
        <note>ligand shared between two neighboring subunits</note>
    </ligand>
</feature>